<reference evidence="1 2" key="1">
    <citation type="submission" date="2020-08" db="EMBL/GenBank/DDBJ databases">
        <title>Sequencing the genomes of 1000 actinobacteria strains.</title>
        <authorList>
            <person name="Klenk H.-P."/>
        </authorList>
    </citation>
    <scope>NUCLEOTIDE SEQUENCE [LARGE SCALE GENOMIC DNA]</scope>
    <source>
        <strain evidence="1 2">DSM 45486</strain>
    </source>
</reference>
<evidence type="ECO:0000313" key="2">
    <source>
        <dbReference type="Proteomes" id="UP000552097"/>
    </source>
</evidence>
<keyword evidence="2" id="KW-1185">Reference proteome</keyword>
<dbReference type="EMBL" id="JACHMO010000001">
    <property type="protein sequence ID" value="MBB5802165.1"/>
    <property type="molecule type" value="Genomic_DNA"/>
</dbReference>
<comment type="caution">
    <text evidence="1">The sequence shown here is derived from an EMBL/GenBank/DDBJ whole genome shotgun (WGS) entry which is preliminary data.</text>
</comment>
<dbReference type="Proteomes" id="UP000552097">
    <property type="component" value="Unassembled WGS sequence"/>
</dbReference>
<protein>
    <submittedName>
        <fullName evidence="1">Uncharacterized protein</fullName>
    </submittedName>
</protein>
<proteinExistence type="predicted"/>
<accession>A0A7W9LZQ9</accession>
<name>A0A7W9LZQ9_9PSEU</name>
<organism evidence="1 2">
    <name type="scientific">Saccharothrix ecbatanensis</name>
    <dbReference type="NCBI Taxonomy" id="1105145"/>
    <lineage>
        <taxon>Bacteria</taxon>
        <taxon>Bacillati</taxon>
        <taxon>Actinomycetota</taxon>
        <taxon>Actinomycetes</taxon>
        <taxon>Pseudonocardiales</taxon>
        <taxon>Pseudonocardiaceae</taxon>
        <taxon>Saccharothrix</taxon>
    </lineage>
</organism>
<gene>
    <name evidence="1" type="ORF">F4560_001933</name>
</gene>
<dbReference type="RefSeq" id="WP_184918714.1">
    <property type="nucleotide sequence ID" value="NZ_JACHMO010000001.1"/>
</dbReference>
<evidence type="ECO:0000313" key="1">
    <source>
        <dbReference type="EMBL" id="MBB5802165.1"/>
    </source>
</evidence>
<dbReference type="AlphaFoldDB" id="A0A7W9LZQ9"/>
<sequence>MRRWPLLAGVAVRWMLLVGVAPRWVLAVCWTLPVRVVVCCGPVATVAVC</sequence>